<feature type="domain" description="RDRP core" evidence="2">
    <location>
        <begin position="5"/>
        <end position="215"/>
    </location>
</feature>
<comment type="caution">
    <text evidence="3">The sequence shown here is derived from an EMBL/GenBank/DDBJ whole genome shotgun (WGS) entry which is preliminary data.</text>
</comment>
<dbReference type="EC" id="2.7.7.48" evidence="1"/>
<reference evidence="3" key="1">
    <citation type="submission" date="2023-06" db="EMBL/GenBank/DDBJ databases">
        <authorList>
            <consortium name="Lawrence Berkeley National Laboratory"/>
            <person name="Ahrendt S."/>
            <person name="Sahu N."/>
            <person name="Indic B."/>
            <person name="Wong-Bajracharya J."/>
            <person name="Merenyi Z."/>
            <person name="Ke H.-M."/>
            <person name="Monk M."/>
            <person name="Kocsube S."/>
            <person name="Drula E."/>
            <person name="Lipzen A."/>
            <person name="Balint B."/>
            <person name="Henrissat B."/>
            <person name="Andreopoulos B."/>
            <person name="Martin F.M."/>
            <person name="Harder C.B."/>
            <person name="Rigling D."/>
            <person name="Ford K.L."/>
            <person name="Foster G.D."/>
            <person name="Pangilinan J."/>
            <person name="Papanicolaou A."/>
            <person name="Barry K."/>
            <person name="LaButti K."/>
            <person name="Viragh M."/>
            <person name="Koriabine M."/>
            <person name="Yan M."/>
            <person name="Riley R."/>
            <person name="Champramary S."/>
            <person name="Plett K.L."/>
            <person name="Tsai I.J."/>
            <person name="Slot J."/>
            <person name="Sipos G."/>
            <person name="Plett J."/>
            <person name="Nagy L.G."/>
            <person name="Grigoriev I.V."/>
        </authorList>
    </citation>
    <scope>NUCLEOTIDE SEQUENCE</scope>
    <source>
        <strain evidence="3">HWK02</strain>
    </source>
</reference>
<dbReference type="GO" id="GO:0031380">
    <property type="term" value="C:nuclear RNA-directed RNA polymerase complex"/>
    <property type="evidence" value="ECO:0007669"/>
    <property type="project" value="TreeGrafter"/>
</dbReference>
<accession>A0AA39UXH0</accession>
<keyword evidence="4" id="KW-1185">Reference proteome</keyword>
<dbReference type="PANTHER" id="PTHR23079">
    <property type="entry name" value="RNA-DEPENDENT RNA POLYMERASE"/>
    <property type="match status" value="1"/>
</dbReference>
<dbReference type="GO" id="GO:0003968">
    <property type="term" value="F:RNA-directed RNA polymerase activity"/>
    <property type="evidence" value="ECO:0007669"/>
    <property type="project" value="UniProtKB-KW"/>
</dbReference>
<sequence>EPEWILGPCTISRSPVVHPGDIQQVIGVKPRDDMFCAFSHIRNAVVLPSAGERSLASKLGGGDLDGDIYDVVPNPDLMPPVIDEAASYESAGTYQALDEDGDPRECDVNDIADFIVEYINSDVLGLLSDRLLVIAGAPNKGIYDKDCKQLAALCAQVGKAVDYPKQGVAVYINDNKLPRTLIRCKPDWHAAEVVDPRSTDYYESTRALGYMFRSIK</sequence>
<keyword evidence="1 3" id="KW-0696">RNA-directed RNA polymerase</keyword>
<proteinExistence type="inferred from homology"/>
<keyword evidence="1" id="KW-0808">Transferase</keyword>
<keyword evidence="1" id="KW-0548">Nucleotidyltransferase</keyword>
<evidence type="ECO:0000313" key="4">
    <source>
        <dbReference type="Proteomes" id="UP001175228"/>
    </source>
</evidence>
<dbReference type="Pfam" id="PF05183">
    <property type="entry name" value="RdRP"/>
    <property type="match status" value="1"/>
</dbReference>
<dbReference type="Proteomes" id="UP001175228">
    <property type="component" value="Unassembled WGS sequence"/>
</dbReference>
<dbReference type="InterPro" id="IPR007855">
    <property type="entry name" value="RDRP"/>
</dbReference>
<comment type="similarity">
    <text evidence="1">Belongs to the RdRP family.</text>
</comment>
<organism evidence="3 4">
    <name type="scientific">Armillaria luteobubalina</name>
    <dbReference type="NCBI Taxonomy" id="153913"/>
    <lineage>
        <taxon>Eukaryota</taxon>
        <taxon>Fungi</taxon>
        <taxon>Dikarya</taxon>
        <taxon>Basidiomycota</taxon>
        <taxon>Agaricomycotina</taxon>
        <taxon>Agaricomycetes</taxon>
        <taxon>Agaricomycetidae</taxon>
        <taxon>Agaricales</taxon>
        <taxon>Marasmiineae</taxon>
        <taxon>Physalacriaceae</taxon>
        <taxon>Armillaria</taxon>
    </lineage>
</organism>
<dbReference type="EMBL" id="JAUEPU010000006">
    <property type="protein sequence ID" value="KAK0501884.1"/>
    <property type="molecule type" value="Genomic_DNA"/>
</dbReference>
<evidence type="ECO:0000313" key="3">
    <source>
        <dbReference type="EMBL" id="KAK0501884.1"/>
    </source>
</evidence>
<dbReference type="GO" id="GO:0030422">
    <property type="term" value="P:siRNA processing"/>
    <property type="evidence" value="ECO:0007669"/>
    <property type="project" value="TreeGrafter"/>
</dbReference>
<feature type="non-terminal residue" evidence="3">
    <location>
        <position position="1"/>
    </location>
</feature>
<dbReference type="AlphaFoldDB" id="A0AA39UXH0"/>
<name>A0AA39UXH0_9AGAR</name>
<protein>
    <recommendedName>
        <fullName evidence="1">RNA-dependent RNA polymerase</fullName>
        <ecNumber evidence="1">2.7.7.48</ecNumber>
    </recommendedName>
</protein>
<comment type="catalytic activity">
    <reaction evidence="1">
        <text>RNA(n) + a ribonucleoside 5'-triphosphate = RNA(n+1) + diphosphate</text>
        <dbReference type="Rhea" id="RHEA:21248"/>
        <dbReference type="Rhea" id="RHEA-COMP:14527"/>
        <dbReference type="Rhea" id="RHEA-COMP:17342"/>
        <dbReference type="ChEBI" id="CHEBI:33019"/>
        <dbReference type="ChEBI" id="CHEBI:61557"/>
        <dbReference type="ChEBI" id="CHEBI:140395"/>
        <dbReference type="EC" id="2.7.7.48"/>
    </reaction>
</comment>
<evidence type="ECO:0000259" key="2">
    <source>
        <dbReference type="Pfam" id="PF05183"/>
    </source>
</evidence>
<dbReference type="GO" id="GO:0003723">
    <property type="term" value="F:RNA binding"/>
    <property type="evidence" value="ECO:0007669"/>
    <property type="project" value="UniProtKB-KW"/>
</dbReference>
<dbReference type="InterPro" id="IPR057596">
    <property type="entry name" value="RDRP_core"/>
</dbReference>
<dbReference type="PANTHER" id="PTHR23079:SF55">
    <property type="entry name" value="RNA-DIRECTED RNA POLYMERASE"/>
    <property type="match status" value="1"/>
</dbReference>
<keyword evidence="1" id="KW-0694">RNA-binding</keyword>
<evidence type="ECO:0000256" key="1">
    <source>
        <dbReference type="RuleBase" id="RU363098"/>
    </source>
</evidence>
<gene>
    <name evidence="3" type="ORF">EDD18DRAFT_1066208</name>
</gene>